<feature type="region of interest" description="Disordered" evidence="4">
    <location>
        <begin position="242"/>
        <end position="286"/>
    </location>
</feature>
<feature type="coiled-coil region" evidence="3">
    <location>
        <begin position="569"/>
        <end position="648"/>
    </location>
</feature>
<evidence type="ECO:0008006" key="7">
    <source>
        <dbReference type="Google" id="ProtNLM"/>
    </source>
</evidence>
<dbReference type="Proteomes" id="UP001318860">
    <property type="component" value="Unassembled WGS sequence"/>
</dbReference>
<gene>
    <name evidence="5" type="ORF">DH2020_012376</name>
</gene>
<comment type="caution">
    <text evidence="5">The sequence shown here is derived from an EMBL/GenBank/DDBJ whole genome shotgun (WGS) entry which is preliminary data.</text>
</comment>
<dbReference type="PANTHER" id="PTHR31580:SF22">
    <property type="entry name" value="FILAMENT-LIKE PLANT PROTEIN 7"/>
    <property type="match status" value="1"/>
</dbReference>
<evidence type="ECO:0000256" key="3">
    <source>
        <dbReference type="SAM" id="Coils"/>
    </source>
</evidence>
<evidence type="ECO:0000313" key="6">
    <source>
        <dbReference type="Proteomes" id="UP001318860"/>
    </source>
</evidence>
<sequence>MQKSASEERIGQLDAALKECMQQLRFVREEQEKRVHGAVLKTSEEFEKIRIGLDEKFAEAGKKLGKLDAENTRLNNVISLKEKMVEDLSRYRTQVDADFNALRLRLESTEKENASLKYEVRVLEKEVDIRNEEREFNRRTADVARKQQMESVKKIAKLETECQRLRLLVRKRLPGPATLAKMKSEIEMLGKDQVETRRKKSDPSPSSSMEFCIELEEENRALKDALNKKSGELEFSRTVHARTASRLSRAEGQLEESLKGQTTEEKPGKHSCFLQEHSSDVGSDDKASCAESWASALISELEHIKNEKQLGTPSHRNMTTSDINLMDDFAEMEKLAVVSADYPAGSGLVIQTSTNKTMNLDSTDTRNGNNISNRVSNVTVSIHKVVELLEGINIHSQDKSVGETSSDDKLLSYKTSENPTGYMVRVFQWKTAELSAILQEFVRTCNDLLNGTANIEHFAQLVASNLEWVINHCFSLQDVSSMKDAIMSRLDWDESRSESEVDSGWAYHSAECNKLPIFRQNMLYLPMVSPLSGNNNSCQVEANKDLSILDLEERLQPEIVKGESIRIQIQESKDIVENLESEMDTMKQSKGDIGNQIEKHLETNHEWEKACQRISDLENELENKNQSCKRLEETCHDLKLQLKSMASKEVPDNGKHWEKQLQNDWEITAASEKLAECQETILNLGKQLKALASPSDAALFNKVTSTPADSVISALSTPRKNNSHRSCLLDKMLAEDNHQSEKDDQNGYSKSAVSTNGAMGFSTNPNGIINHEAKSKTTIASMDIVSCKKNGGRSFFERLFWRRKKGNNDKHTLLLGCN</sequence>
<keyword evidence="6" id="KW-1185">Reference proteome</keyword>
<protein>
    <recommendedName>
        <fullName evidence="7">Filament-like plant protein 7</fullName>
    </recommendedName>
</protein>
<dbReference type="PANTHER" id="PTHR31580">
    <property type="entry name" value="FILAMENT-LIKE PLANT PROTEIN 4"/>
    <property type="match status" value="1"/>
</dbReference>
<proteinExistence type="inferred from homology"/>
<accession>A0ABR0WZ66</accession>
<evidence type="ECO:0000256" key="2">
    <source>
        <dbReference type="ARBA" id="ARBA00023054"/>
    </source>
</evidence>
<reference evidence="5 6" key="1">
    <citation type="journal article" date="2021" name="Comput. Struct. Biotechnol. J.">
        <title>De novo genome assembly of the potent medicinal plant Rehmannia glutinosa using nanopore technology.</title>
        <authorList>
            <person name="Ma L."/>
            <person name="Dong C."/>
            <person name="Song C."/>
            <person name="Wang X."/>
            <person name="Zheng X."/>
            <person name="Niu Y."/>
            <person name="Chen S."/>
            <person name="Feng W."/>
        </authorList>
    </citation>
    <scope>NUCLEOTIDE SEQUENCE [LARGE SCALE GENOMIC DNA]</scope>
    <source>
        <strain evidence="5">DH-2019</strain>
    </source>
</reference>
<feature type="compositionally biased region" description="Basic and acidic residues" evidence="4">
    <location>
        <begin position="277"/>
        <end position="286"/>
    </location>
</feature>
<name>A0ABR0WZ66_REHGL</name>
<evidence type="ECO:0000313" key="5">
    <source>
        <dbReference type="EMBL" id="KAK6152737.1"/>
    </source>
</evidence>
<dbReference type="InterPro" id="IPR008587">
    <property type="entry name" value="FPP_plant"/>
</dbReference>
<keyword evidence="2 3" id="KW-0175">Coiled coil</keyword>
<feature type="compositionally biased region" description="Basic and acidic residues" evidence="4">
    <location>
        <begin position="256"/>
        <end position="268"/>
    </location>
</feature>
<feature type="coiled-coil region" evidence="3">
    <location>
        <begin position="99"/>
        <end position="126"/>
    </location>
</feature>
<comment type="similarity">
    <text evidence="1">Belongs to the FPP family.</text>
</comment>
<evidence type="ECO:0000256" key="1">
    <source>
        <dbReference type="ARBA" id="ARBA00005921"/>
    </source>
</evidence>
<dbReference type="Pfam" id="PF05911">
    <property type="entry name" value="FPP"/>
    <property type="match status" value="1"/>
</dbReference>
<dbReference type="EMBL" id="JABTTQ020000006">
    <property type="protein sequence ID" value="KAK6152737.1"/>
    <property type="molecule type" value="Genomic_DNA"/>
</dbReference>
<organism evidence="5 6">
    <name type="scientific">Rehmannia glutinosa</name>
    <name type="common">Chinese foxglove</name>
    <dbReference type="NCBI Taxonomy" id="99300"/>
    <lineage>
        <taxon>Eukaryota</taxon>
        <taxon>Viridiplantae</taxon>
        <taxon>Streptophyta</taxon>
        <taxon>Embryophyta</taxon>
        <taxon>Tracheophyta</taxon>
        <taxon>Spermatophyta</taxon>
        <taxon>Magnoliopsida</taxon>
        <taxon>eudicotyledons</taxon>
        <taxon>Gunneridae</taxon>
        <taxon>Pentapetalae</taxon>
        <taxon>asterids</taxon>
        <taxon>lamiids</taxon>
        <taxon>Lamiales</taxon>
        <taxon>Orobanchaceae</taxon>
        <taxon>Rehmannieae</taxon>
        <taxon>Rehmannia</taxon>
    </lineage>
</organism>
<evidence type="ECO:0000256" key="4">
    <source>
        <dbReference type="SAM" id="MobiDB-lite"/>
    </source>
</evidence>